<dbReference type="EMBL" id="MGAF01000004">
    <property type="protein sequence ID" value="OGK42729.1"/>
    <property type="molecule type" value="Genomic_DNA"/>
</dbReference>
<dbReference type="AlphaFoldDB" id="A0A1F7IH79"/>
<organism evidence="1 2">
    <name type="scientific">Candidatus Roizmanbacteria bacterium RIFCSPLOWO2_01_FULL_35_13</name>
    <dbReference type="NCBI Taxonomy" id="1802055"/>
    <lineage>
        <taxon>Bacteria</taxon>
        <taxon>Candidatus Roizmaniibacteriota</taxon>
    </lineage>
</organism>
<gene>
    <name evidence="1" type="ORF">A3A74_00760</name>
</gene>
<sequence length="147" mass="17434">MTIEKPFGTPDDIKRVLELVTYMDMEVIPHFSGIDYHIVHDEASYQRYLESSEQLFRNLSAENRERFKLSMERMNRRSEIASAFYTPAEIQMWGWTKEAGKNIWKASRRVINRAKALNYDREQSITDVRPKSSQPSALLYFVFYPQK</sequence>
<evidence type="ECO:0000313" key="2">
    <source>
        <dbReference type="Proteomes" id="UP000179270"/>
    </source>
</evidence>
<comment type="caution">
    <text evidence="1">The sequence shown here is derived from an EMBL/GenBank/DDBJ whole genome shotgun (WGS) entry which is preliminary data.</text>
</comment>
<accession>A0A1F7IH79</accession>
<reference evidence="1 2" key="1">
    <citation type="journal article" date="2016" name="Nat. Commun.">
        <title>Thousands of microbial genomes shed light on interconnected biogeochemical processes in an aquifer system.</title>
        <authorList>
            <person name="Anantharaman K."/>
            <person name="Brown C.T."/>
            <person name="Hug L.A."/>
            <person name="Sharon I."/>
            <person name="Castelle C.J."/>
            <person name="Probst A.J."/>
            <person name="Thomas B.C."/>
            <person name="Singh A."/>
            <person name="Wilkins M.J."/>
            <person name="Karaoz U."/>
            <person name="Brodie E.L."/>
            <person name="Williams K.H."/>
            <person name="Hubbard S.S."/>
            <person name="Banfield J.F."/>
        </authorList>
    </citation>
    <scope>NUCLEOTIDE SEQUENCE [LARGE SCALE GENOMIC DNA]</scope>
</reference>
<proteinExistence type="predicted"/>
<dbReference type="STRING" id="1802055.A3A74_00760"/>
<name>A0A1F7IH79_9BACT</name>
<dbReference type="Proteomes" id="UP000179270">
    <property type="component" value="Unassembled WGS sequence"/>
</dbReference>
<evidence type="ECO:0000313" key="1">
    <source>
        <dbReference type="EMBL" id="OGK42729.1"/>
    </source>
</evidence>
<protein>
    <submittedName>
        <fullName evidence="1">Uncharacterized protein</fullName>
    </submittedName>
</protein>